<organism evidence="5 6">
    <name type="scientific">Pyrrhoderma noxium</name>
    <dbReference type="NCBI Taxonomy" id="2282107"/>
    <lineage>
        <taxon>Eukaryota</taxon>
        <taxon>Fungi</taxon>
        <taxon>Dikarya</taxon>
        <taxon>Basidiomycota</taxon>
        <taxon>Agaricomycotina</taxon>
        <taxon>Agaricomycetes</taxon>
        <taxon>Hymenochaetales</taxon>
        <taxon>Hymenochaetaceae</taxon>
        <taxon>Pyrrhoderma</taxon>
    </lineage>
</organism>
<dbReference type="InterPro" id="IPR014612">
    <property type="entry name" value="Pop7/Rpp20"/>
</dbReference>
<dbReference type="OrthoDB" id="416729at2759"/>
<proteinExistence type="predicted"/>
<feature type="compositionally biased region" description="Polar residues" evidence="4">
    <location>
        <begin position="31"/>
        <end position="49"/>
    </location>
</feature>
<evidence type="ECO:0000256" key="4">
    <source>
        <dbReference type="SAM" id="MobiDB-lite"/>
    </source>
</evidence>
<feature type="compositionally biased region" description="Acidic residues" evidence="4">
    <location>
        <begin position="300"/>
        <end position="310"/>
    </location>
</feature>
<dbReference type="GO" id="GO:0000172">
    <property type="term" value="C:ribonuclease MRP complex"/>
    <property type="evidence" value="ECO:0007669"/>
    <property type="project" value="InterPro"/>
</dbReference>
<dbReference type="InParanoid" id="A0A286UXT4"/>
<feature type="region of interest" description="Disordered" evidence="4">
    <location>
        <begin position="1"/>
        <end position="151"/>
    </location>
</feature>
<dbReference type="Proteomes" id="UP000217199">
    <property type="component" value="Unassembled WGS sequence"/>
</dbReference>
<dbReference type="AlphaFoldDB" id="A0A286UXT4"/>
<reference evidence="5 6" key="1">
    <citation type="journal article" date="2017" name="Mol. Ecol.">
        <title>Comparative and population genomic landscape of Phellinus noxius: A hypervariable fungus causing root rot in trees.</title>
        <authorList>
            <person name="Chung C.L."/>
            <person name="Lee T.J."/>
            <person name="Akiba M."/>
            <person name="Lee H.H."/>
            <person name="Kuo T.H."/>
            <person name="Liu D."/>
            <person name="Ke H.M."/>
            <person name="Yokoi T."/>
            <person name="Roa M.B."/>
            <person name="Lu M.J."/>
            <person name="Chang Y.Y."/>
            <person name="Ann P.J."/>
            <person name="Tsai J.N."/>
            <person name="Chen C.Y."/>
            <person name="Tzean S.S."/>
            <person name="Ota Y."/>
            <person name="Hattori T."/>
            <person name="Sahashi N."/>
            <person name="Liou R.F."/>
            <person name="Kikuchi T."/>
            <person name="Tsai I.J."/>
        </authorList>
    </citation>
    <scope>NUCLEOTIDE SEQUENCE [LARGE SCALE GENOMIC DNA]</scope>
    <source>
        <strain evidence="5 6">FFPRI411160</strain>
    </source>
</reference>
<dbReference type="GO" id="GO:0001682">
    <property type="term" value="P:tRNA 5'-leader removal"/>
    <property type="evidence" value="ECO:0007669"/>
    <property type="project" value="InterPro"/>
</dbReference>
<dbReference type="GO" id="GO:0003676">
    <property type="term" value="F:nucleic acid binding"/>
    <property type="evidence" value="ECO:0007669"/>
    <property type="project" value="InterPro"/>
</dbReference>
<dbReference type="GO" id="GO:0005655">
    <property type="term" value="C:nucleolar ribonuclease P complex"/>
    <property type="evidence" value="ECO:0007669"/>
    <property type="project" value="InterPro"/>
</dbReference>
<comment type="caution">
    <text evidence="5">The sequence shown here is derived from an EMBL/GenBank/DDBJ whole genome shotgun (WGS) entry which is preliminary data.</text>
</comment>
<gene>
    <name evidence="5" type="ORF">PNOK_0141200</name>
</gene>
<evidence type="ECO:0000256" key="2">
    <source>
        <dbReference type="ARBA" id="ARBA00022694"/>
    </source>
</evidence>
<dbReference type="InterPro" id="IPR036882">
    <property type="entry name" value="Alba-like_dom_sf"/>
</dbReference>
<feature type="compositionally biased region" description="Polar residues" evidence="4">
    <location>
        <begin position="136"/>
        <end position="147"/>
    </location>
</feature>
<comment type="subcellular location">
    <subcellularLocation>
        <location evidence="1">Nucleus</location>
    </subcellularLocation>
</comment>
<feature type="compositionally biased region" description="Basic residues" evidence="4">
    <location>
        <begin position="267"/>
        <end position="277"/>
    </location>
</feature>
<dbReference type="Pfam" id="PF12328">
    <property type="entry name" value="Rpp20"/>
    <property type="match status" value="1"/>
</dbReference>
<feature type="compositionally biased region" description="Polar residues" evidence="4">
    <location>
        <begin position="68"/>
        <end position="77"/>
    </location>
</feature>
<feature type="compositionally biased region" description="Basic and acidic residues" evidence="4">
    <location>
        <begin position="255"/>
        <end position="264"/>
    </location>
</feature>
<name>A0A286UXT4_9AGAM</name>
<sequence length="310" mass="34124">MVASKRRGLHDAEVSGAALSGSHARKKQKTLKSATTNSNSVPTSGQKLSSGPKAISESSHEQLPTIKGASTNTSLSSPGAGPSQPRSPRREPEKDSPTKELKGKRDRMKSTNKDGPSPKPKSKIRKLAPPRPFPTVPTSMSATGPRSSHTEGKNYICITRKTSLGMYLRRCKDIILKDGYKTLHLHAMGAAIPHLSRLVVSLPSILPFSPDEMRSEIFTGTAEMRDEVIPDDEKEDIVLQTRGKSTMRVVFRIGDEEKAEEQQSKPKASKKNRKRKQKLVDDKKETEVESGPQELVFTEGDLDEQDMDDE</sequence>
<evidence type="ECO:0000256" key="1">
    <source>
        <dbReference type="ARBA" id="ARBA00004123"/>
    </source>
</evidence>
<dbReference type="EMBL" id="NBII01000001">
    <property type="protein sequence ID" value="PAV24344.1"/>
    <property type="molecule type" value="Genomic_DNA"/>
</dbReference>
<protein>
    <submittedName>
        <fullName evidence="5">Uncharacterized protein</fullName>
    </submittedName>
</protein>
<accession>A0A286UXT4</accession>
<feature type="region of interest" description="Disordered" evidence="4">
    <location>
        <begin position="255"/>
        <end position="310"/>
    </location>
</feature>
<evidence type="ECO:0000313" key="6">
    <source>
        <dbReference type="Proteomes" id="UP000217199"/>
    </source>
</evidence>
<feature type="compositionally biased region" description="Basic and acidic residues" evidence="4">
    <location>
        <begin position="88"/>
        <end position="112"/>
    </location>
</feature>
<feature type="compositionally biased region" description="Basic and acidic residues" evidence="4">
    <location>
        <begin position="278"/>
        <end position="287"/>
    </location>
</feature>
<evidence type="ECO:0000256" key="3">
    <source>
        <dbReference type="ARBA" id="ARBA00023242"/>
    </source>
</evidence>
<keyword evidence="2" id="KW-0819">tRNA processing</keyword>
<keyword evidence="3" id="KW-0539">Nucleus</keyword>
<keyword evidence="6" id="KW-1185">Reference proteome</keyword>
<dbReference type="Gene3D" id="3.30.110.20">
    <property type="entry name" value="Alba-like domain"/>
    <property type="match status" value="1"/>
</dbReference>
<evidence type="ECO:0000313" key="5">
    <source>
        <dbReference type="EMBL" id="PAV24344.1"/>
    </source>
</evidence>